<dbReference type="PANTHER" id="PTHR43584:SF8">
    <property type="entry name" value="N-ACETYLMURAMATE ALPHA-1-PHOSPHATE URIDYLYLTRANSFERASE"/>
    <property type="match status" value="1"/>
</dbReference>
<dbReference type="PANTHER" id="PTHR43584">
    <property type="entry name" value="NUCLEOTIDYL TRANSFERASE"/>
    <property type="match status" value="1"/>
</dbReference>
<proteinExistence type="predicted"/>
<dbReference type="RefSeq" id="WP_346087570.1">
    <property type="nucleotide sequence ID" value="NZ_BAAAZK010000007.1"/>
</dbReference>
<evidence type="ECO:0000256" key="1">
    <source>
        <dbReference type="ARBA" id="ARBA00022679"/>
    </source>
</evidence>
<accession>A0ABP8ACH5</accession>
<evidence type="ECO:0000259" key="3">
    <source>
        <dbReference type="Pfam" id="PF12804"/>
    </source>
</evidence>
<dbReference type="Proteomes" id="UP001500167">
    <property type="component" value="Unassembled WGS sequence"/>
</dbReference>
<dbReference type="Pfam" id="PF12804">
    <property type="entry name" value="NTP_transf_3"/>
    <property type="match status" value="1"/>
</dbReference>
<dbReference type="InterPro" id="IPR025877">
    <property type="entry name" value="MobA-like_NTP_Trfase"/>
</dbReference>
<name>A0ABP8ACH5_9SPHI</name>
<evidence type="ECO:0000313" key="4">
    <source>
        <dbReference type="EMBL" id="GAA4181705.1"/>
    </source>
</evidence>
<dbReference type="EMBL" id="BAAAZK010000007">
    <property type="protein sequence ID" value="GAA4181705.1"/>
    <property type="molecule type" value="Genomic_DNA"/>
</dbReference>
<dbReference type="InterPro" id="IPR050065">
    <property type="entry name" value="GlmU-like"/>
</dbReference>
<protein>
    <recommendedName>
        <fullName evidence="3">MobA-like NTP transferase domain-containing protein</fullName>
    </recommendedName>
</protein>
<dbReference type="InterPro" id="IPR029044">
    <property type="entry name" value="Nucleotide-diphossugar_trans"/>
</dbReference>
<keyword evidence="1" id="KW-0808">Transferase</keyword>
<dbReference type="Gene3D" id="3.90.550.10">
    <property type="entry name" value="Spore Coat Polysaccharide Biosynthesis Protein SpsA, Chain A"/>
    <property type="match status" value="1"/>
</dbReference>
<feature type="domain" description="MobA-like NTP transferase" evidence="3">
    <location>
        <begin position="14"/>
        <end position="154"/>
    </location>
</feature>
<keyword evidence="2" id="KW-0548">Nucleotidyltransferase</keyword>
<gene>
    <name evidence="4" type="ORF">GCM10022218_37880</name>
</gene>
<reference evidence="5" key="1">
    <citation type="journal article" date="2019" name="Int. J. Syst. Evol. Microbiol.">
        <title>The Global Catalogue of Microorganisms (GCM) 10K type strain sequencing project: providing services to taxonomists for standard genome sequencing and annotation.</title>
        <authorList>
            <consortium name="The Broad Institute Genomics Platform"/>
            <consortium name="The Broad Institute Genome Sequencing Center for Infectious Disease"/>
            <person name="Wu L."/>
            <person name="Ma J."/>
        </authorList>
    </citation>
    <scope>NUCLEOTIDE SEQUENCE [LARGE SCALE GENOMIC DNA]</scope>
    <source>
        <strain evidence="5">JCM 16722</strain>
    </source>
</reference>
<dbReference type="SUPFAM" id="SSF53448">
    <property type="entry name" value="Nucleotide-diphospho-sugar transferases"/>
    <property type="match status" value="1"/>
</dbReference>
<evidence type="ECO:0000313" key="5">
    <source>
        <dbReference type="Proteomes" id="UP001500167"/>
    </source>
</evidence>
<comment type="caution">
    <text evidence="4">The sequence shown here is derived from an EMBL/GenBank/DDBJ whole genome shotgun (WGS) entry which is preliminary data.</text>
</comment>
<keyword evidence="5" id="KW-1185">Reference proteome</keyword>
<sequence length="246" mass="27725">MNDFILQLEGMEFAIIAAGEGSRLRKEGFNLPKPLLPLHGVPLIERLIRVFAKEGAQQVHVIINRQSPELKTFLTHTAFELPIVLIEEDTPSSLHSFALLVESNPDWTSCCLTTTDTVFRPHEFHEYLTAFQQKENADAFMAVTPFVDDESPLYVNTDQELKVEAFLDQATAETKFVSGGIYCFRKAAMCCALSSVAAGNSRMRNFQRALLENDLHVEAFVFEKVVDIDHLKDRVVAEQFLSEEVS</sequence>
<organism evidence="4 5">
    <name type="scientific">Sphingobacterium ginsenosidimutans</name>
    <dbReference type="NCBI Taxonomy" id="687845"/>
    <lineage>
        <taxon>Bacteria</taxon>
        <taxon>Pseudomonadati</taxon>
        <taxon>Bacteroidota</taxon>
        <taxon>Sphingobacteriia</taxon>
        <taxon>Sphingobacteriales</taxon>
        <taxon>Sphingobacteriaceae</taxon>
        <taxon>Sphingobacterium</taxon>
    </lineage>
</organism>
<evidence type="ECO:0000256" key="2">
    <source>
        <dbReference type="ARBA" id="ARBA00022695"/>
    </source>
</evidence>